<feature type="non-terminal residue" evidence="2">
    <location>
        <position position="1"/>
    </location>
</feature>
<reference evidence="2" key="1">
    <citation type="submission" date="2015-12" db="EMBL/GenBank/DDBJ databases">
        <title>Update maize B73 reference genome by single molecule sequencing technologies.</title>
        <authorList>
            <consortium name="Maize Genome Sequencing Project"/>
            <person name="Ware D."/>
        </authorList>
    </citation>
    <scope>NUCLEOTIDE SEQUENCE</scope>
    <source>
        <tissue evidence="2">Seedling</tissue>
    </source>
</reference>
<organism evidence="2">
    <name type="scientific">Zea mays</name>
    <name type="common">Maize</name>
    <dbReference type="NCBI Taxonomy" id="4577"/>
    <lineage>
        <taxon>Eukaryota</taxon>
        <taxon>Viridiplantae</taxon>
        <taxon>Streptophyta</taxon>
        <taxon>Embryophyta</taxon>
        <taxon>Tracheophyta</taxon>
        <taxon>Spermatophyta</taxon>
        <taxon>Magnoliopsida</taxon>
        <taxon>Liliopsida</taxon>
        <taxon>Poales</taxon>
        <taxon>Poaceae</taxon>
        <taxon>PACMAD clade</taxon>
        <taxon>Panicoideae</taxon>
        <taxon>Andropogonodae</taxon>
        <taxon>Andropogoneae</taxon>
        <taxon>Tripsacinae</taxon>
        <taxon>Zea</taxon>
    </lineage>
</organism>
<dbReference type="AlphaFoldDB" id="A0A1D6QLZ0"/>
<name>A0A1D6QLZ0_MAIZE</name>
<protein>
    <submittedName>
        <fullName evidence="2">14-3-3-like protein</fullName>
    </submittedName>
</protein>
<dbReference type="EMBL" id="CM000780">
    <property type="protein sequence ID" value="AQK58689.1"/>
    <property type="molecule type" value="Genomic_DNA"/>
</dbReference>
<sequence>HKRVASAPQDPLRHRNRVTARAAGDPDPPTRPSPARSHVAVGADAGGERVHGQACGAGGAVRGDGRVHGARRALRRGRRRRGRALGGGAQPAVRRLQERHRRPQGLVADHLLHRAEGGRPRERGARRIHPRLPLQDRGRACPHLRRHPRAPRLPPRPIRRCVCAEAACHCHCRCF</sequence>
<evidence type="ECO:0000256" key="1">
    <source>
        <dbReference type="SAM" id="MobiDB-lite"/>
    </source>
</evidence>
<feature type="region of interest" description="Disordered" evidence="1">
    <location>
        <begin position="1"/>
        <end position="94"/>
    </location>
</feature>
<proteinExistence type="predicted"/>
<gene>
    <name evidence="2" type="ORF">ZEAMMB73_Zm00001d053090</name>
</gene>
<accession>A0A1D6QLZ0</accession>
<evidence type="ECO:0000313" key="2">
    <source>
        <dbReference type="EMBL" id="AQK58689.1"/>
    </source>
</evidence>
<feature type="compositionally biased region" description="Basic residues" evidence="1">
    <location>
        <begin position="68"/>
        <end position="83"/>
    </location>
</feature>